<evidence type="ECO:0000313" key="8">
    <source>
        <dbReference type="Proteomes" id="UP000245252"/>
    </source>
</evidence>
<dbReference type="PROSITE" id="PS00445">
    <property type="entry name" value="FGGY_KINASES_2"/>
    <property type="match status" value="1"/>
</dbReference>
<dbReference type="CDD" id="cd07802">
    <property type="entry name" value="ASKHA_NBD_FGGY_EcLyxK-like"/>
    <property type="match status" value="1"/>
</dbReference>
<name>A0A2U2DLZ4_9HYPH</name>
<dbReference type="PANTHER" id="PTHR43095">
    <property type="entry name" value="SUGAR KINASE"/>
    <property type="match status" value="1"/>
</dbReference>
<evidence type="ECO:0000256" key="1">
    <source>
        <dbReference type="ARBA" id="ARBA00009156"/>
    </source>
</evidence>
<organism evidence="7 8">
    <name type="scientific">Metarhizobium album</name>
    <dbReference type="NCBI Taxonomy" id="2182425"/>
    <lineage>
        <taxon>Bacteria</taxon>
        <taxon>Pseudomonadati</taxon>
        <taxon>Pseudomonadota</taxon>
        <taxon>Alphaproteobacteria</taxon>
        <taxon>Hyphomicrobiales</taxon>
        <taxon>Rhizobiaceae</taxon>
        <taxon>Metarhizobium</taxon>
    </lineage>
</organism>
<dbReference type="Proteomes" id="UP000245252">
    <property type="component" value="Unassembled WGS sequence"/>
</dbReference>
<comment type="caution">
    <text evidence="7">The sequence shown here is derived from an EMBL/GenBank/DDBJ whole genome shotgun (WGS) entry which is preliminary data.</text>
</comment>
<dbReference type="InterPro" id="IPR018483">
    <property type="entry name" value="Carb_kinase_FGGY_CS"/>
</dbReference>
<feature type="domain" description="Carbohydrate kinase FGGY C-terminal" evidence="6">
    <location>
        <begin position="259"/>
        <end position="448"/>
    </location>
</feature>
<dbReference type="Gene3D" id="3.30.420.40">
    <property type="match status" value="2"/>
</dbReference>
<feature type="domain" description="Carbohydrate kinase FGGY N-terminal" evidence="5">
    <location>
        <begin position="3"/>
        <end position="248"/>
    </location>
</feature>
<dbReference type="EMBL" id="QFBC01000011">
    <property type="protein sequence ID" value="PWE54326.1"/>
    <property type="molecule type" value="Genomic_DNA"/>
</dbReference>
<keyword evidence="2 4" id="KW-0808">Transferase</keyword>
<comment type="similarity">
    <text evidence="1 4">Belongs to the FGGY kinase family.</text>
</comment>
<evidence type="ECO:0000256" key="2">
    <source>
        <dbReference type="ARBA" id="ARBA00022679"/>
    </source>
</evidence>
<dbReference type="InterPro" id="IPR000577">
    <property type="entry name" value="Carb_kinase_FGGY"/>
</dbReference>
<proteinExistence type="inferred from homology"/>
<dbReference type="Pfam" id="PF00370">
    <property type="entry name" value="FGGY_N"/>
    <property type="match status" value="1"/>
</dbReference>
<gene>
    <name evidence="7" type="ORF">DEM27_21755</name>
</gene>
<evidence type="ECO:0000313" key="7">
    <source>
        <dbReference type="EMBL" id="PWE54326.1"/>
    </source>
</evidence>
<protein>
    <submittedName>
        <fullName evidence="7">Carbohydrate kinase</fullName>
    </submittedName>
</protein>
<reference evidence="7 8" key="1">
    <citation type="submission" date="2018-05" db="EMBL/GenBank/DDBJ databases">
        <title>The draft genome of strain NS-104.</title>
        <authorList>
            <person name="Hang P."/>
            <person name="Jiang J."/>
        </authorList>
    </citation>
    <scope>NUCLEOTIDE SEQUENCE [LARGE SCALE GENOMIC DNA]</scope>
    <source>
        <strain evidence="7 8">NS-104</strain>
    </source>
</reference>
<dbReference type="Pfam" id="PF02782">
    <property type="entry name" value="FGGY_C"/>
    <property type="match status" value="1"/>
</dbReference>
<dbReference type="PIRSF" id="PIRSF000538">
    <property type="entry name" value="GlpK"/>
    <property type="match status" value="1"/>
</dbReference>
<dbReference type="InterPro" id="IPR050406">
    <property type="entry name" value="FGGY_Carb_Kinase"/>
</dbReference>
<sequence>MAYLLGIDKGTSVIKSVVFDDKGTAVGIAQRRVKVLQPKPGWHEEDATVTWSLCVETIREALASAGISGGDIAAIGIAGHMGGAWLVDGQGAPVRNAICWPDERAQADQLKIEEAGLMKEAFAISGNGLMPGITAVLLGWLSKHEPDSLARTRAVLCAKDYLRLCLTGQMATDPSDVSFVPGDIDARKHSKRVLDICGAGDWFDKMPEIRPSGDVAGEVTPEAASATGLRAGTPVVTGLGDASANALGVGAIRPGSALTVLGTSCLNSLVMDRPERAPEGLGFLFAMPLDRYVRILPNTSGAISFDWFLDRFGAPLTPQGSPDFAALEAKAKAVPRGAGGAIFIPYVNGAGVLAPFYDPLARGSFFGVGSHTSYDHLLRAVYEALCFATRDCFAAMSVQPTSLVLTGGGGKSAFWAQMFADVCGLPIEIAAAEESGALGVALLAGVAAGIWPDIETAAVATARVAARYEPDPGAAAEYDGWFELYRQTRDVYRRYSQQRAALKPAKVAA</sequence>
<dbReference type="RefSeq" id="WP_109460350.1">
    <property type="nucleotide sequence ID" value="NZ_QFBC01000011.1"/>
</dbReference>
<dbReference type="GO" id="GO:0005975">
    <property type="term" value="P:carbohydrate metabolic process"/>
    <property type="evidence" value="ECO:0007669"/>
    <property type="project" value="InterPro"/>
</dbReference>
<evidence type="ECO:0000256" key="3">
    <source>
        <dbReference type="ARBA" id="ARBA00022777"/>
    </source>
</evidence>
<dbReference type="PANTHER" id="PTHR43095:SF3">
    <property type="entry name" value="L-XYLULOSE_3-KETO-L-GULONATE KINASE"/>
    <property type="match status" value="1"/>
</dbReference>
<keyword evidence="3 4" id="KW-0418">Kinase</keyword>
<dbReference type="SUPFAM" id="SSF53067">
    <property type="entry name" value="Actin-like ATPase domain"/>
    <property type="match status" value="2"/>
</dbReference>
<evidence type="ECO:0000259" key="5">
    <source>
        <dbReference type="Pfam" id="PF00370"/>
    </source>
</evidence>
<accession>A0A2U2DLZ4</accession>
<dbReference type="GO" id="GO:0016773">
    <property type="term" value="F:phosphotransferase activity, alcohol group as acceptor"/>
    <property type="evidence" value="ECO:0007669"/>
    <property type="project" value="InterPro"/>
</dbReference>
<dbReference type="AlphaFoldDB" id="A0A2U2DLZ4"/>
<dbReference type="InterPro" id="IPR043129">
    <property type="entry name" value="ATPase_NBD"/>
</dbReference>
<dbReference type="OrthoDB" id="9805576at2"/>
<dbReference type="InterPro" id="IPR018484">
    <property type="entry name" value="FGGY_N"/>
</dbReference>
<keyword evidence="8" id="KW-1185">Reference proteome</keyword>
<dbReference type="GO" id="GO:0016301">
    <property type="term" value="F:kinase activity"/>
    <property type="evidence" value="ECO:0007669"/>
    <property type="project" value="UniProtKB-KW"/>
</dbReference>
<evidence type="ECO:0000259" key="6">
    <source>
        <dbReference type="Pfam" id="PF02782"/>
    </source>
</evidence>
<dbReference type="InterPro" id="IPR018485">
    <property type="entry name" value="FGGY_C"/>
</dbReference>
<evidence type="ECO:0000256" key="4">
    <source>
        <dbReference type="RuleBase" id="RU003733"/>
    </source>
</evidence>